<dbReference type="STRING" id="1220924.W2SET6"/>
<dbReference type="InParanoid" id="W2SET6"/>
<reference evidence="10 11" key="1">
    <citation type="submission" date="2013-03" db="EMBL/GenBank/DDBJ databases">
        <title>The Genome Sequence of Phialophora europaea CBS 101466.</title>
        <authorList>
            <consortium name="The Broad Institute Genomics Platform"/>
            <person name="Cuomo C."/>
            <person name="de Hoog S."/>
            <person name="Gorbushina A."/>
            <person name="Walker B."/>
            <person name="Young S.K."/>
            <person name="Zeng Q."/>
            <person name="Gargeya S."/>
            <person name="Fitzgerald M."/>
            <person name="Haas B."/>
            <person name="Abouelleil A."/>
            <person name="Allen A.W."/>
            <person name="Alvarado L."/>
            <person name="Arachchi H.M."/>
            <person name="Berlin A.M."/>
            <person name="Chapman S.B."/>
            <person name="Gainer-Dewar J."/>
            <person name="Goldberg J."/>
            <person name="Griggs A."/>
            <person name="Gujja S."/>
            <person name="Hansen M."/>
            <person name="Howarth C."/>
            <person name="Imamovic A."/>
            <person name="Ireland A."/>
            <person name="Larimer J."/>
            <person name="McCowan C."/>
            <person name="Murphy C."/>
            <person name="Pearson M."/>
            <person name="Poon T.W."/>
            <person name="Priest M."/>
            <person name="Roberts A."/>
            <person name="Saif S."/>
            <person name="Shea T."/>
            <person name="Sisk P."/>
            <person name="Sykes S."/>
            <person name="Wortman J."/>
            <person name="Nusbaum C."/>
            <person name="Birren B."/>
        </authorList>
    </citation>
    <scope>NUCLEOTIDE SEQUENCE [LARGE SCALE GENOMIC DNA]</scope>
    <source>
        <strain evidence="10 11">CBS 101466</strain>
    </source>
</reference>
<keyword evidence="5" id="KW-0813">Transport</keyword>
<evidence type="ECO:0000313" key="11">
    <source>
        <dbReference type="Proteomes" id="UP000030752"/>
    </source>
</evidence>
<dbReference type="Pfam" id="PF02221">
    <property type="entry name" value="E1_DerP2_DerF2"/>
    <property type="match status" value="1"/>
</dbReference>
<name>W2SET6_CYPE1</name>
<dbReference type="HOGENOM" id="CLU_097982_0_0_1"/>
<dbReference type="FunCoup" id="W2SET6">
    <property type="interactions" value="105"/>
</dbReference>
<dbReference type="SUPFAM" id="SSF81296">
    <property type="entry name" value="E set domains"/>
    <property type="match status" value="1"/>
</dbReference>
<comment type="similarity">
    <text evidence="2">Belongs to the NPC2 family.</text>
</comment>
<evidence type="ECO:0000256" key="7">
    <source>
        <dbReference type="ARBA" id="ARBA00023055"/>
    </source>
</evidence>
<dbReference type="SMART" id="SM00737">
    <property type="entry name" value="ML"/>
    <property type="match status" value="1"/>
</dbReference>
<dbReference type="PANTHER" id="PTHR11306">
    <property type="entry name" value="NIEMANN PICK TYPE C2 PROTEIN NPC2-RELATED"/>
    <property type="match status" value="1"/>
</dbReference>
<feature type="signal peptide" evidence="8">
    <location>
        <begin position="1"/>
        <end position="18"/>
    </location>
</feature>
<organism evidence="10 11">
    <name type="scientific">Cyphellophora europaea (strain CBS 101466)</name>
    <name type="common">Phialophora europaea</name>
    <dbReference type="NCBI Taxonomy" id="1220924"/>
    <lineage>
        <taxon>Eukaryota</taxon>
        <taxon>Fungi</taxon>
        <taxon>Dikarya</taxon>
        <taxon>Ascomycota</taxon>
        <taxon>Pezizomycotina</taxon>
        <taxon>Eurotiomycetes</taxon>
        <taxon>Chaetothyriomycetidae</taxon>
        <taxon>Chaetothyriales</taxon>
        <taxon>Cyphellophoraceae</taxon>
        <taxon>Cyphellophora</taxon>
    </lineage>
</organism>
<evidence type="ECO:0000313" key="10">
    <source>
        <dbReference type="EMBL" id="ETN47207.1"/>
    </source>
</evidence>
<dbReference type="PANTHER" id="PTHR11306:SF0">
    <property type="entry name" value="PHOSPHATIDYLGLYCEROL_PHOSPHATIDYLINOSITOL TRANSFER PROTEIN"/>
    <property type="match status" value="1"/>
</dbReference>
<gene>
    <name evidence="10" type="ORF">HMPREF1541_01398</name>
</gene>
<comment type="subunit">
    <text evidence="3">Monomer.</text>
</comment>
<dbReference type="eggNOG" id="KOG4680">
    <property type="taxonomic scope" value="Eukaryota"/>
</dbReference>
<evidence type="ECO:0000256" key="2">
    <source>
        <dbReference type="ARBA" id="ARBA00006370"/>
    </source>
</evidence>
<dbReference type="InterPro" id="IPR014756">
    <property type="entry name" value="Ig_E-set"/>
</dbReference>
<evidence type="ECO:0000256" key="4">
    <source>
        <dbReference type="ARBA" id="ARBA00016056"/>
    </source>
</evidence>
<protein>
    <recommendedName>
        <fullName evidence="4">Phosphatidylglycerol/phosphatidylinositol transfer protein</fullName>
    </recommendedName>
</protein>
<dbReference type="Proteomes" id="UP000030752">
    <property type="component" value="Unassembled WGS sequence"/>
</dbReference>
<dbReference type="GeneID" id="19968737"/>
<evidence type="ECO:0000256" key="3">
    <source>
        <dbReference type="ARBA" id="ARBA00011245"/>
    </source>
</evidence>
<comment type="function">
    <text evidence="1">Catalyzes the intermembrane transfer of phosphatidylglycerol and phosphatidylinositol.</text>
</comment>
<dbReference type="AlphaFoldDB" id="W2SET6"/>
<sequence length="170" mass="18376">MKLTTALTTLAAATLVSSTSLFGESQNVIATDDDKLSVPGKNPLNYCADPKDYILTIDHVDLDPNPPKPGEKLTISANGTLSEQIEPGATVFLQVKYGLITLIKQEADLCDNLPKIDIECPLKKGPMTILKEVDIPKQVPPGKYSVLADVNTVDKEKITCLESTVFFSKS</sequence>
<dbReference type="FunFam" id="2.60.40.770:FF:000004">
    <property type="entry name" value="Phosphatidylglycerol/phosphatidylinositol transfer protein"/>
    <property type="match status" value="1"/>
</dbReference>
<dbReference type="GO" id="GO:0032934">
    <property type="term" value="F:sterol binding"/>
    <property type="evidence" value="ECO:0007669"/>
    <property type="project" value="InterPro"/>
</dbReference>
<proteinExistence type="inferred from homology"/>
<dbReference type="GO" id="GO:0032366">
    <property type="term" value="P:intracellular sterol transport"/>
    <property type="evidence" value="ECO:0007669"/>
    <property type="project" value="InterPro"/>
</dbReference>
<evidence type="ECO:0000256" key="1">
    <source>
        <dbReference type="ARBA" id="ARBA00002053"/>
    </source>
</evidence>
<keyword evidence="11" id="KW-1185">Reference proteome</keyword>
<dbReference type="OrthoDB" id="6409159at2759"/>
<dbReference type="RefSeq" id="XP_008711919.1">
    <property type="nucleotide sequence ID" value="XM_008713697.1"/>
</dbReference>
<evidence type="ECO:0000259" key="9">
    <source>
        <dbReference type="SMART" id="SM00737"/>
    </source>
</evidence>
<dbReference type="Gene3D" id="2.60.40.770">
    <property type="match status" value="1"/>
</dbReference>
<keyword evidence="7" id="KW-0445">Lipid transport</keyword>
<keyword evidence="6 8" id="KW-0732">Signal</keyword>
<dbReference type="CDD" id="cd00917">
    <property type="entry name" value="PG-PI_TP"/>
    <property type="match status" value="1"/>
</dbReference>
<feature type="chain" id="PRO_5004824285" description="Phosphatidylglycerol/phosphatidylinositol transfer protein" evidence="8">
    <location>
        <begin position="19"/>
        <end position="170"/>
    </location>
</feature>
<evidence type="ECO:0000256" key="6">
    <source>
        <dbReference type="ARBA" id="ARBA00022729"/>
    </source>
</evidence>
<accession>W2SET6</accession>
<dbReference type="InterPro" id="IPR003172">
    <property type="entry name" value="ML_dom"/>
</dbReference>
<evidence type="ECO:0000256" key="8">
    <source>
        <dbReference type="SAM" id="SignalP"/>
    </source>
</evidence>
<dbReference type="InterPro" id="IPR033917">
    <property type="entry name" value="ML_PG-PI_TP"/>
</dbReference>
<dbReference type="InterPro" id="IPR039670">
    <property type="entry name" value="NPC2-like"/>
</dbReference>
<dbReference type="EMBL" id="KB822711">
    <property type="protein sequence ID" value="ETN47207.1"/>
    <property type="molecule type" value="Genomic_DNA"/>
</dbReference>
<evidence type="ECO:0000256" key="5">
    <source>
        <dbReference type="ARBA" id="ARBA00022448"/>
    </source>
</evidence>
<dbReference type="VEuPathDB" id="FungiDB:HMPREF1541_01398"/>
<feature type="domain" description="MD-2-related lipid-recognition" evidence="9">
    <location>
        <begin position="44"/>
        <end position="165"/>
    </location>
</feature>